<comment type="caution">
    <text evidence="1">The sequence shown here is derived from an EMBL/GenBank/DDBJ whole genome shotgun (WGS) entry which is preliminary data.</text>
</comment>
<dbReference type="RefSeq" id="WP_002650434.1">
    <property type="nucleotide sequence ID" value="NZ_CH672376.1"/>
</dbReference>
<evidence type="ECO:0008006" key="3">
    <source>
        <dbReference type="Google" id="ProtNLM"/>
    </source>
</evidence>
<evidence type="ECO:0000313" key="1">
    <source>
        <dbReference type="EMBL" id="EAQ80874.1"/>
    </source>
</evidence>
<dbReference type="EMBL" id="AANZ01000007">
    <property type="protein sequence ID" value="EAQ80874.1"/>
    <property type="molecule type" value="Genomic_DNA"/>
</dbReference>
<dbReference type="OrthoDB" id="214208at2"/>
<proteinExistence type="predicted"/>
<sequence length="144" mass="15045">MNVTQISFPQQLMGIVVISVSMVLGCGGGSGPRLATVSGTVTLNGQPLPDALVSFYHGEDRPSHGTTDASGHYELEFTADRKGALIGENVVRITLATVSGEGVKPRKETIPIMYNSDSELTYEVKSGSNENANFDLKKSGGGGG</sequence>
<dbReference type="AlphaFoldDB" id="A3ZRV5"/>
<organism evidence="1 2">
    <name type="scientific">Blastopirellula marina DSM 3645</name>
    <dbReference type="NCBI Taxonomy" id="314230"/>
    <lineage>
        <taxon>Bacteria</taxon>
        <taxon>Pseudomonadati</taxon>
        <taxon>Planctomycetota</taxon>
        <taxon>Planctomycetia</taxon>
        <taxon>Pirellulales</taxon>
        <taxon>Pirellulaceae</taxon>
        <taxon>Blastopirellula</taxon>
    </lineage>
</organism>
<accession>A3ZRV5</accession>
<dbReference type="HOGENOM" id="CLU_113730_5_0_0"/>
<dbReference type="SUPFAM" id="SSF49464">
    <property type="entry name" value="Carboxypeptidase regulatory domain-like"/>
    <property type="match status" value="1"/>
</dbReference>
<name>A3ZRV5_9BACT</name>
<evidence type="ECO:0000313" key="2">
    <source>
        <dbReference type="Proteomes" id="UP000004358"/>
    </source>
</evidence>
<dbReference type="Gene3D" id="2.60.40.1120">
    <property type="entry name" value="Carboxypeptidase-like, regulatory domain"/>
    <property type="match status" value="1"/>
</dbReference>
<reference evidence="1 2" key="1">
    <citation type="submission" date="2006-02" db="EMBL/GenBank/DDBJ databases">
        <authorList>
            <person name="Amann R."/>
            <person name="Ferriera S."/>
            <person name="Johnson J."/>
            <person name="Kravitz S."/>
            <person name="Halpern A."/>
            <person name="Remington K."/>
            <person name="Beeson K."/>
            <person name="Tran B."/>
            <person name="Rogers Y.-H."/>
            <person name="Friedman R."/>
            <person name="Venter J.C."/>
        </authorList>
    </citation>
    <scope>NUCLEOTIDE SEQUENCE [LARGE SCALE GENOMIC DNA]</scope>
    <source>
        <strain evidence="1 2">DSM 3645</strain>
    </source>
</reference>
<gene>
    <name evidence="1" type="ORF">DSM3645_12676</name>
</gene>
<protein>
    <recommendedName>
        <fullName evidence="3">Carboxypeptidase regulatory-like domain-containing protein</fullName>
    </recommendedName>
</protein>
<dbReference type="Proteomes" id="UP000004358">
    <property type="component" value="Unassembled WGS sequence"/>
</dbReference>
<dbReference type="InterPro" id="IPR008969">
    <property type="entry name" value="CarboxyPept-like_regulatory"/>
</dbReference>